<sequence length="348" mass="38648">MSKTLVLDPQTTCQFRNGEYLACQLEGNPFNLTAFAEKTKTFARPLLCDTDPNFAAQHAGGVCQFRATNGTISCGCPELDNPKLKSAYNRSVKDFVLGLAQKQTTITLTFFASGGLRNECDLISEILNELERQKWGGELNIQFVDPAYTVNKTHEVKNGSSELQINWGYAAGASAAMVVGLGCIWAGTKQKEQKQRTYCYIVGVMSLIIALGLCTQVASRESKKHNVEVLKIQEPYIKAIQGTMRTLQQNLPFGIRMNIEYFPNAQVCLRDGRNTDGLFGYDIGGRDEKTGRESIEDYRDLMGSMLEPSGSAILVGKEARTPHEMGTPFFERAVGPNGRMRRLDWTRI</sequence>
<gene>
    <name evidence="2" type="ordered locus">SNE_A11550</name>
</gene>
<dbReference type="AlphaFoldDB" id="F8L8A9"/>
<keyword evidence="1" id="KW-0472">Membrane</keyword>
<evidence type="ECO:0000256" key="1">
    <source>
        <dbReference type="SAM" id="Phobius"/>
    </source>
</evidence>
<accession>F8L8A9</accession>
<feature type="transmembrane region" description="Helical" evidence="1">
    <location>
        <begin position="198"/>
        <end position="218"/>
    </location>
</feature>
<name>F8L8A9_SIMNZ</name>
<dbReference type="RefSeq" id="WP_013943499.1">
    <property type="nucleotide sequence ID" value="NC_015713.1"/>
</dbReference>
<dbReference type="KEGG" id="sng:SNE_A11550"/>
<dbReference type="Proteomes" id="UP000000496">
    <property type="component" value="Chromosome gsn.131"/>
</dbReference>
<dbReference type="HOGENOM" id="CLU_796688_0_0_0"/>
<dbReference type="EMBL" id="FR872582">
    <property type="protein sequence ID" value="CCB89032.1"/>
    <property type="molecule type" value="Genomic_DNA"/>
</dbReference>
<feature type="transmembrane region" description="Helical" evidence="1">
    <location>
        <begin position="167"/>
        <end position="186"/>
    </location>
</feature>
<keyword evidence="3" id="KW-1185">Reference proteome</keyword>
<evidence type="ECO:0000313" key="3">
    <source>
        <dbReference type="Proteomes" id="UP000000496"/>
    </source>
</evidence>
<reference key="1">
    <citation type="journal article" date="2011" name="Mol. Biol. Evol.">
        <title>Unity in variety -- the pan-genome of the Chlamydiae.</title>
        <authorList>
            <person name="Collingro A."/>
            <person name="Tischler P."/>
            <person name="Weinmaier T."/>
            <person name="Penz T."/>
            <person name="Heinz E."/>
            <person name="Brunham R.C."/>
            <person name="Read T.D."/>
            <person name="Bavoil P.M."/>
            <person name="Sachse K."/>
            <person name="Kahane S."/>
            <person name="Friedman M.G."/>
            <person name="Rattei T."/>
            <person name="Myers G.S.A."/>
            <person name="Horn M."/>
        </authorList>
    </citation>
    <scope>NUCLEOTIDE SEQUENCE</scope>
    <source>
        <strain>Z</strain>
    </source>
</reference>
<proteinExistence type="predicted"/>
<protein>
    <submittedName>
        <fullName evidence="2">Uncharacterized protein</fullName>
    </submittedName>
</protein>
<evidence type="ECO:0000313" key="2">
    <source>
        <dbReference type="EMBL" id="CCB89032.1"/>
    </source>
</evidence>
<organism evidence="2 3">
    <name type="scientific">Simkania negevensis (strain ATCC VR-1471 / DSM 27360 / Z)</name>
    <dbReference type="NCBI Taxonomy" id="331113"/>
    <lineage>
        <taxon>Bacteria</taxon>
        <taxon>Pseudomonadati</taxon>
        <taxon>Chlamydiota</taxon>
        <taxon>Chlamydiia</taxon>
        <taxon>Parachlamydiales</taxon>
        <taxon>Simkaniaceae</taxon>
        <taxon>Simkania</taxon>
    </lineage>
</organism>
<keyword evidence="1" id="KW-0812">Transmembrane</keyword>
<keyword evidence="1" id="KW-1133">Transmembrane helix</keyword>
<reference evidence="2 3" key="2">
    <citation type="journal article" date="2011" name="Mol. Biol. Evol.">
        <title>Unity in variety--the pan-genome of the Chlamydiae.</title>
        <authorList>
            <person name="Collingro A."/>
            <person name="Tischler P."/>
            <person name="Weinmaier T."/>
            <person name="Penz T."/>
            <person name="Heinz E."/>
            <person name="Brunham R.C."/>
            <person name="Read T.D."/>
            <person name="Bavoil P.M."/>
            <person name="Sachse K."/>
            <person name="Kahane S."/>
            <person name="Friedman M.G."/>
            <person name="Rattei T."/>
            <person name="Myers G.S."/>
            <person name="Horn M."/>
        </authorList>
    </citation>
    <scope>NUCLEOTIDE SEQUENCE [LARGE SCALE GENOMIC DNA]</scope>
    <source>
        <strain evidence="3">ATCC VR-1471 / Z</strain>
    </source>
</reference>